<dbReference type="EMBL" id="BKCJ011858623">
    <property type="protein sequence ID" value="GFD58872.1"/>
    <property type="molecule type" value="Genomic_DNA"/>
</dbReference>
<feature type="non-terminal residue" evidence="2">
    <location>
        <position position="1"/>
    </location>
</feature>
<comment type="caution">
    <text evidence="2">The sequence shown here is derived from an EMBL/GenBank/DDBJ whole genome shotgun (WGS) entry which is preliminary data.</text>
</comment>
<feature type="non-terminal residue" evidence="2">
    <location>
        <position position="84"/>
    </location>
</feature>
<evidence type="ECO:0000313" key="2">
    <source>
        <dbReference type="EMBL" id="GFD58872.1"/>
    </source>
</evidence>
<protein>
    <submittedName>
        <fullName evidence="2">Uncharacterized protein</fullName>
    </submittedName>
</protein>
<organism evidence="2">
    <name type="scientific">Tanacetum cinerariifolium</name>
    <name type="common">Dalmatian daisy</name>
    <name type="synonym">Chrysanthemum cinerariifolium</name>
    <dbReference type="NCBI Taxonomy" id="118510"/>
    <lineage>
        <taxon>Eukaryota</taxon>
        <taxon>Viridiplantae</taxon>
        <taxon>Streptophyta</taxon>
        <taxon>Embryophyta</taxon>
        <taxon>Tracheophyta</taxon>
        <taxon>Spermatophyta</taxon>
        <taxon>Magnoliopsida</taxon>
        <taxon>eudicotyledons</taxon>
        <taxon>Gunneridae</taxon>
        <taxon>Pentapetalae</taxon>
        <taxon>asterids</taxon>
        <taxon>campanulids</taxon>
        <taxon>Asterales</taxon>
        <taxon>Asteraceae</taxon>
        <taxon>Asteroideae</taxon>
        <taxon>Anthemideae</taxon>
        <taxon>Anthemidinae</taxon>
        <taxon>Tanacetum</taxon>
    </lineage>
</organism>
<feature type="region of interest" description="Disordered" evidence="1">
    <location>
        <begin position="48"/>
        <end position="70"/>
    </location>
</feature>
<proteinExistence type="predicted"/>
<gene>
    <name evidence="2" type="ORF">Tci_930841</name>
</gene>
<dbReference type="AlphaFoldDB" id="A0A699XFK7"/>
<name>A0A699XFK7_TANCI</name>
<sequence length="84" mass="9036">QHRWHYYPLTPHRVGHVPGVERHRNAGDGLGQANEAERQGVIGELENLPADDDSLNLSGHRKQGAGGDVAAKIGDAQGRIGVVR</sequence>
<evidence type="ECO:0000256" key="1">
    <source>
        <dbReference type="SAM" id="MobiDB-lite"/>
    </source>
</evidence>
<accession>A0A699XFK7</accession>
<reference evidence="2" key="1">
    <citation type="journal article" date="2019" name="Sci. Rep.">
        <title>Draft genome of Tanacetum cinerariifolium, the natural source of mosquito coil.</title>
        <authorList>
            <person name="Yamashiro T."/>
            <person name="Shiraishi A."/>
            <person name="Satake H."/>
            <person name="Nakayama K."/>
        </authorList>
    </citation>
    <scope>NUCLEOTIDE SEQUENCE</scope>
</reference>